<name>A0A1G2QKL1_9BACT</name>
<organism evidence="2 3">
    <name type="scientific">Candidatus Vogelbacteria bacterium RIFOXYD1_FULL_51_18</name>
    <dbReference type="NCBI Taxonomy" id="1802440"/>
    <lineage>
        <taxon>Bacteria</taxon>
        <taxon>Candidatus Vogeliibacteriota</taxon>
    </lineage>
</organism>
<dbReference type="AlphaFoldDB" id="A0A1G2QKL1"/>
<protein>
    <recommendedName>
        <fullName evidence="1">NADP-dependent oxidoreductase domain-containing protein</fullName>
    </recommendedName>
</protein>
<dbReference type="Gene3D" id="3.20.20.100">
    <property type="entry name" value="NADP-dependent oxidoreductase domain"/>
    <property type="match status" value="1"/>
</dbReference>
<gene>
    <name evidence="2" type="ORF">A2569_00955</name>
</gene>
<feature type="domain" description="NADP-dependent oxidoreductase" evidence="1">
    <location>
        <begin position="15"/>
        <end position="295"/>
    </location>
</feature>
<evidence type="ECO:0000259" key="1">
    <source>
        <dbReference type="Pfam" id="PF00248"/>
    </source>
</evidence>
<dbReference type="CDD" id="cd19097">
    <property type="entry name" value="AKR_unchar"/>
    <property type="match status" value="1"/>
</dbReference>
<dbReference type="Proteomes" id="UP000177090">
    <property type="component" value="Unassembled WGS sequence"/>
</dbReference>
<dbReference type="PANTHER" id="PTHR43312">
    <property type="entry name" value="D-THREO-ALDOSE 1-DEHYDROGENASE"/>
    <property type="match status" value="1"/>
</dbReference>
<reference evidence="2 3" key="1">
    <citation type="journal article" date="2016" name="Nat. Commun.">
        <title>Thousands of microbial genomes shed light on interconnected biogeochemical processes in an aquifer system.</title>
        <authorList>
            <person name="Anantharaman K."/>
            <person name="Brown C.T."/>
            <person name="Hug L.A."/>
            <person name="Sharon I."/>
            <person name="Castelle C.J."/>
            <person name="Probst A.J."/>
            <person name="Thomas B.C."/>
            <person name="Singh A."/>
            <person name="Wilkins M.J."/>
            <person name="Karaoz U."/>
            <person name="Brodie E.L."/>
            <person name="Williams K.H."/>
            <person name="Hubbard S.S."/>
            <person name="Banfield J.F."/>
        </authorList>
    </citation>
    <scope>NUCLEOTIDE SEQUENCE [LARGE SCALE GENOMIC DNA]</scope>
</reference>
<dbReference type="Pfam" id="PF00248">
    <property type="entry name" value="Aldo_ket_red"/>
    <property type="match status" value="1"/>
</dbReference>
<evidence type="ECO:0000313" key="2">
    <source>
        <dbReference type="EMBL" id="OHA60629.1"/>
    </source>
</evidence>
<sequence>MTTNPLGKTGLSVSRLGLGTAEIGFSYGIGDRPLPTEAEAISFLQKVTELGITFFDTANYYGESEVRLGKSGVLNNPNVVVETKCAQFLEKGEYFSPVELEEKIRAQVNDSLEKMRVPTLSILMLHGPSREQIEGGVLLQILQKLKQEGLIKFIGISVRGEEPALAAVSVNGVDVVQVAYSILDQRMAKEVLPLAQKRGVGIVNRSVLLKGSLTPLRAKLPVGLEPLRAAADTVEELAVSLGMDLPTLAIRFAISNPLIACSLVGTNKIENVQKALTALGAGPLSGEVIAKLEACAVTDIAQIDPAHWPKLS</sequence>
<dbReference type="PANTHER" id="PTHR43312:SF1">
    <property type="entry name" value="NADP-DEPENDENT OXIDOREDUCTASE DOMAIN-CONTAINING PROTEIN"/>
    <property type="match status" value="1"/>
</dbReference>
<dbReference type="EMBL" id="MHTL01000011">
    <property type="protein sequence ID" value="OHA60629.1"/>
    <property type="molecule type" value="Genomic_DNA"/>
</dbReference>
<dbReference type="InterPro" id="IPR023210">
    <property type="entry name" value="NADP_OxRdtase_dom"/>
</dbReference>
<comment type="caution">
    <text evidence="2">The sequence shown here is derived from an EMBL/GenBank/DDBJ whole genome shotgun (WGS) entry which is preliminary data.</text>
</comment>
<dbReference type="STRING" id="1802440.A2569_00955"/>
<dbReference type="InterPro" id="IPR036812">
    <property type="entry name" value="NAD(P)_OxRdtase_dom_sf"/>
</dbReference>
<proteinExistence type="predicted"/>
<evidence type="ECO:0000313" key="3">
    <source>
        <dbReference type="Proteomes" id="UP000177090"/>
    </source>
</evidence>
<dbReference type="SUPFAM" id="SSF51430">
    <property type="entry name" value="NAD(P)-linked oxidoreductase"/>
    <property type="match status" value="1"/>
</dbReference>
<dbReference type="InterPro" id="IPR053135">
    <property type="entry name" value="AKR2_Oxidoreductase"/>
</dbReference>
<accession>A0A1G2QKL1</accession>